<reference evidence="8" key="1">
    <citation type="submission" date="2021-01" db="UniProtKB">
        <authorList>
            <consortium name="EnsemblMetazoa"/>
        </authorList>
    </citation>
    <scope>IDENTIFICATION</scope>
</reference>
<protein>
    <recommendedName>
        <fullName evidence="4">Aldehyde dehydrogenase</fullName>
    </recommendedName>
</protein>
<accession>A0A7M6DKM1</accession>
<dbReference type="Pfam" id="PF00171">
    <property type="entry name" value="Aldedh"/>
    <property type="match status" value="1"/>
</dbReference>
<dbReference type="PANTHER" id="PTHR43570:SF16">
    <property type="entry name" value="ALDEHYDE DEHYDROGENASE TYPE III, ISOFORM Q"/>
    <property type="match status" value="1"/>
</dbReference>
<evidence type="ECO:0000256" key="3">
    <source>
        <dbReference type="ARBA" id="ARBA00023027"/>
    </source>
</evidence>
<dbReference type="OrthoDB" id="440325at2759"/>
<dbReference type="PROSITE" id="PS00070">
    <property type="entry name" value="ALDEHYDE_DEHYDR_CYS"/>
    <property type="match status" value="1"/>
</dbReference>
<dbReference type="PANTHER" id="PTHR43570">
    <property type="entry name" value="ALDEHYDE DEHYDROGENASE"/>
    <property type="match status" value="1"/>
</dbReference>
<name>A0A7M6DKM1_9CNID</name>
<dbReference type="Gene3D" id="3.40.309.10">
    <property type="entry name" value="Aldehyde Dehydrogenase, Chain A, domain 2"/>
    <property type="match status" value="1"/>
</dbReference>
<keyword evidence="6" id="KW-0812">Transmembrane</keyword>
<dbReference type="GO" id="GO:0004029">
    <property type="term" value="F:aldehyde dehydrogenase (NAD+) activity"/>
    <property type="evidence" value="ECO:0007669"/>
    <property type="project" value="TreeGrafter"/>
</dbReference>
<feature type="active site" evidence="5">
    <location>
        <position position="246"/>
    </location>
</feature>
<keyword evidence="2 4" id="KW-0560">Oxidoreductase</keyword>
<keyword evidence="6" id="KW-0472">Membrane</keyword>
<dbReference type="InterPro" id="IPR016163">
    <property type="entry name" value="Ald_DH_C"/>
</dbReference>
<evidence type="ECO:0000313" key="8">
    <source>
        <dbReference type="EnsemblMetazoa" id="CLYHEMP014135.1"/>
    </source>
</evidence>
<dbReference type="SUPFAM" id="SSF53720">
    <property type="entry name" value="ALDH-like"/>
    <property type="match status" value="1"/>
</dbReference>
<dbReference type="EnsemblMetazoa" id="CLYHEMT014135.1">
    <property type="protein sequence ID" value="CLYHEMP014135.1"/>
    <property type="gene ID" value="CLYHEMG014135"/>
</dbReference>
<dbReference type="AlphaFoldDB" id="A0A7M6DKM1"/>
<dbReference type="InterPro" id="IPR016161">
    <property type="entry name" value="Ald_DH/histidinol_DH"/>
</dbReference>
<keyword evidence="9" id="KW-1185">Reference proteome</keyword>
<dbReference type="PIRSF" id="PIRSF036492">
    <property type="entry name" value="ALDH"/>
    <property type="match status" value="1"/>
</dbReference>
<dbReference type="FunFam" id="3.40.309.10:FF:000003">
    <property type="entry name" value="Aldehyde dehydrogenase"/>
    <property type="match status" value="1"/>
</dbReference>
<evidence type="ECO:0000259" key="7">
    <source>
        <dbReference type="Pfam" id="PF00171"/>
    </source>
</evidence>
<evidence type="ECO:0000256" key="4">
    <source>
        <dbReference type="PIRNR" id="PIRNR036492"/>
    </source>
</evidence>
<evidence type="ECO:0000256" key="5">
    <source>
        <dbReference type="PIRSR" id="PIRSR036492-1"/>
    </source>
</evidence>
<evidence type="ECO:0000256" key="6">
    <source>
        <dbReference type="SAM" id="Phobius"/>
    </source>
</evidence>
<evidence type="ECO:0000256" key="2">
    <source>
        <dbReference type="ARBA" id="ARBA00023002"/>
    </source>
</evidence>
<feature type="domain" description="Aldehyde dehydrogenase" evidence="7">
    <location>
        <begin position="10"/>
        <end position="428"/>
    </location>
</feature>
<feature type="transmembrane region" description="Helical" evidence="6">
    <location>
        <begin position="472"/>
        <end position="493"/>
    </location>
</feature>
<dbReference type="GO" id="GO:0006081">
    <property type="term" value="P:aldehyde metabolic process"/>
    <property type="evidence" value="ECO:0007669"/>
    <property type="project" value="InterPro"/>
</dbReference>
<comment type="similarity">
    <text evidence="1 4">Belongs to the aldehyde dehydrogenase family.</text>
</comment>
<keyword evidence="6" id="KW-1133">Transmembrane helix</keyword>
<keyword evidence="3" id="KW-0520">NAD</keyword>
<dbReference type="GO" id="GO:0005737">
    <property type="term" value="C:cytoplasm"/>
    <property type="evidence" value="ECO:0007669"/>
    <property type="project" value="TreeGrafter"/>
</dbReference>
<dbReference type="InterPro" id="IPR015590">
    <property type="entry name" value="Aldehyde_DH_dom"/>
</dbReference>
<evidence type="ECO:0000256" key="1">
    <source>
        <dbReference type="ARBA" id="ARBA00009986"/>
    </source>
</evidence>
<dbReference type="FunFam" id="3.40.605.10:FF:000004">
    <property type="entry name" value="Aldehyde dehydrogenase"/>
    <property type="match status" value="1"/>
</dbReference>
<dbReference type="InterPro" id="IPR016160">
    <property type="entry name" value="Ald_DH_CS_CYS"/>
</dbReference>
<dbReference type="Gene3D" id="3.40.605.10">
    <property type="entry name" value="Aldehyde Dehydrogenase, Chain A, domain 1"/>
    <property type="match status" value="1"/>
</dbReference>
<proteinExistence type="inferred from homology"/>
<dbReference type="Proteomes" id="UP000594262">
    <property type="component" value="Unplaced"/>
</dbReference>
<dbReference type="InterPro" id="IPR016162">
    <property type="entry name" value="Ald_DH_N"/>
</dbReference>
<organism evidence="8 9">
    <name type="scientific">Clytia hemisphaerica</name>
    <dbReference type="NCBI Taxonomy" id="252671"/>
    <lineage>
        <taxon>Eukaryota</taxon>
        <taxon>Metazoa</taxon>
        <taxon>Cnidaria</taxon>
        <taxon>Hydrozoa</taxon>
        <taxon>Hydroidolina</taxon>
        <taxon>Leptothecata</taxon>
        <taxon>Obeliida</taxon>
        <taxon>Clytiidae</taxon>
        <taxon>Clytia</taxon>
    </lineage>
</organism>
<sequence>MANFGYDKIVSTLRNNYREGNLYEYGKRLEQLQALYRLVEENEGELLEALHKDLGKCKTEGRIMETMIVMRECGETIQYLKTWMKPESVKPDLLNSLYACKIIREPLGVVLIMGAWNYPVQLTLLPLIGALAAGNCAILKPSELSPHSAQVMTKLVQKYMDPDFVRIVNGAIPETTELLKQRFDKIFFTGSPSVGKIIMKAASEYLTPVDLELGGKCPAIVDESCNFDAIGNRIAWAKLANAGQTCLAVDYIICVGNCRDKLIESLKKSIESFYGEDQQESDSYGRILNKRHVARLQKLIDPSKVVYGNKVDEDDLYISPTIMKDVSPDDPVMQDEIFGPILPVLTVKNIDEAIRYVQEREKPLALYIFSNVQKTIDRILKMTSSGSVCVNDAVVQGAVPTLPFGGVGNSGMGAYHGHFSYDAFSHRKACIIKDQRLEFLNKIRYPPYVFDWKPLNWIVWLLVPKGRPSSSWSSWLGLALLGIVIGFVYNFVLNKQ</sequence>
<dbReference type="InterPro" id="IPR012394">
    <property type="entry name" value="Aldehyde_DH_NAD(P)"/>
</dbReference>
<feature type="active site" evidence="5">
    <location>
        <position position="212"/>
    </location>
</feature>
<evidence type="ECO:0000313" key="9">
    <source>
        <dbReference type="Proteomes" id="UP000594262"/>
    </source>
</evidence>